<dbReference type="AlphaFoldDB" id="A0A087EB41"/>
<evidence type="ECO:0000313" key="1">
    <source>
        <dbReference type="EMBL" id="KFJ04992.1"/>
    </source>
</evidence>
<dbReference type="STRING" id="77635.BISU_1520"/>
<sequence>MHYTADISRPASLAEARGEVPVLPGLAQRPLGTGSCPCHNAVASSRDLIASLARSTLEATDYARAAITRSATIEWEGKAAEYFHARMNADAASSVRTDEDIGAMQTMLWQDGAS</sequence>
<name>A0A087EB41_9BIFI</name>
<dbReference type="Proteomes" id="UP000029055">
    <property type="component" value="Unassembled WGS sequence"/>
</dbReference>
<protein>
    <submittedName>
        <fullName evidence="1">Uncharacterized protein</fullName>
    </submittedName>
</protein>
<organism evidence="1 2">
    <name type="scientific">Bifidobacterium subtile</name>
    <dbReference type="NCBI Taxonomy" id="77635"/>
    <lineage>
        <taxon>Bacteria</taxon>
        <taxon>Bacillati</taxon>
        <taxon>Actinomycetota</taxon>
        <taxon>Actinomycetes</taxon>
        <taxon>Bifidobacteriales</taxon>
        <taxon>Bifidobacteriaceae</taxon>
        <taxon>Bifidobacterium</taxon>
    </lineage>
</organism>
<dbReference type="EMBL" id="JGZR01000002">
    <property type="protein sequence ID" value="KFJ04992.1"/>
    <property type="molecule type" value="Genomic_DNA"/>
</dbReference>
<proteinExistence type="predicted"/>
<comment type="caution">
    <text evidence="1">The sequence shown here is derived from an EMBL/GenBank/DDBJ whole genome shotgun (WGS) entry which is preliminary data.</text>
</comment>
<dbReference type="OrthoDB" id="3233413at2"/>
<reference evidence="1 2" key="1">
    <citation type="submission" date="2014-03" db="EMBL/GenBank/DDBJ databases">
        <title>Genomics of Bifidobacteria.</title>
        <authorList>
            <person name="Ventura M."/>
            <person name="Milani C."/>
            <person name="Lugli G.A."/>
        </authorList>
    </citation>
    <scope>NUCLEOTIDE SEQUENCE [LARGE SCALE GENOMIC DNA]</scope>
    <source>
        <strain evidence="1 2">LMG 11597</strain>
    </source>
</reference>
<dbReference type="RefSeq" id="WP_024463724.1">
    <property type="nucleotide sequence ID" value="NZ_CP062939.1"/>
</dbReference>
<evidence type="ECO:0000313" key="2">
    <source>
        <dbReference type="Proteomes" id="UP000029055"/>
    </source>
</evidence>
<accession>A0A087EB41</accession>
<gene>
    <name evidence="1" type="ORF">BISU_1520</name>
</gene>
<keyword evidence="2" id="KW-1185">Reference proteome</keyword>